<feature type="transmembrane region" description="Helical" evidence="1">
    <location>
        <begin position="13"/>
        <end position="36"/>
    </location>
</feature>
<evidence type="ECO:0000313" key="3">
    <source>
        <dbReference type="Proteomes" id="UP000316921"/>
    </source>
</evidence>
<dbReference type="RefSeq" id="WP_145063697.1">
    <property type="nucleotide sequence ID" value="NZ_CP036287.1"/>
</dbReference>
<dbReference type="KEGG" id="pbap:Pla133_13390"/>
<dbReference type="EMBL" id="CP036287">
    <property type="protein sequence ID" value="QDU66272.1"/>
    <property type="molecule type" value="Genomic_DNA"/>
</dbReference>
<keyword evidence="1" id="KW-0812">Transmembrane</keyword>
<keyword evidence="1" id="KW-1133">Transmembrane helix</keyword>
<dbReference type="AlphaFoldDB" id="A0A518BH13"/>
<sequence length="96" mass="10524">MAAAPDSVNAGKLAVVGFAGIVFTYFCVLMLQGLYFREVDIQWNDKVVDVPNEVSDAALAEQMHRLRSYAVVDEQAGTYQIPIEQAMKTVADQIGN</sequence>
<keyword evidence="3" id="KW-1185">Reference proteome</keyword>
<evidence type="ECO:0000313" key="2">
    <source>
        <dbReference type="EMBL" id="QDU66272.1"/>
    </source>
</evidence>
<keyword evidence="1" id="KW-0472">Membrane</keyword>
<name>A0A518BH13_9BACT</name>
<protein>
    <submittedName>
        <fullName evidence="2">Uncharacterized protein</fullName>
    </submittedName>
</protein>
<accession>A0A518BH13</accession>
<gene>
    <name evidence="2" type="ORF">Pla133_13390</name>
</gene>
<proteinExistence type="predicted"/>
<reference evidence="2 3" key="1">
    <citation type="submission" date="2019-02" db="EMBL/GenBank/DDBJ databases">
        <title>Deep-cultivation of Planctomycetes and their phenomic and genomic characterization uncovers novel biology.</title>
        <authorList>
            <person name="Wiegand S."/>
            <person name="Jogler M."/>
            <person name="Boedeker C."/>
            <person name="Pinto D."/>
            <person name="Vollmers J."/>
            <person name="Rivas-Marin E."/>
            <person name="Kohn T."/>
            <person name="Peeters S.H."/>
            <person name="Heuer A."/>
            <person name="Rast P."/>
            <person name="Oberbeckmann S."/>
            <person name="Bunk B."/>
            <person name="Jeske O."/>
            <person name="Meyerdierks A."/>
            <person name="Storesund J.E."/>
            <person name="Kallscheuer N."/>
            <person name="Luecker S."/>
            <person name="Lage O.M."/>
            <person name="Pohl T."/>
            <person name="Merkel B.J."/>
            <person name="Hornburger P."/>
            <person name="Mueller R.-W."/>
            <person name="Bruemmer F."/>
            <person name="Labrenz M."/>
            <person name="Spormann A.M."/>
            <person name="Op den Camp H."/>
            <person name="Overmann J."/>
            <person name="Amann R."/>
            <person name="Jetten M.S.M."/>
            <person name="Mascher T."/>
            <person name="Medema M.H."/>
            <person name="Devos D.P."/>
            <person name="Kaster A.-K."/>
            <person name="Ovreas L."/>
            <person name="Rohde M."/>
            <person name="Galperin M.Y."/>
            <person name="Jogler C."/>
        </authorList>
    </citation>
    <scope>NUCLEOTIDE SEQUENCE [LARGE SCALE GENOMIC DNA]</scope>
    <source>
        <strain evidence="2 3">Pla133</strain>
    </source>
</reference>
<organism evidence="2 3">
    <name type="scientific">Engelhardtia mirabilis</name>
    <dbReference type="NCBI Taxonomy" id="2528011"/>
    <lineage>
        <taxon>Bacteria</taxon>
        <taxon>Pseudomonadati</taxon>
        <taxon>Planctomycetota</taxon>
        <taxon>Planctomycetia</taxon>
        <taxon>Planctomycetia incertae sedis</taxon>
        <taxon>Engelhardtia</taxon>
    </lineage>
</organism>
<evidence type="ECO:0000256" key="1">
    <source>
        <dbReference type="SAM" id="Phobius"/>
    </source>
</evidence>
<dbReference type="Proteomes" id="UP000316921">
    <property type="component" value="Chromosome"/>
</dbReference>